<dbReference type="RefSeq" id="WP_070123686.1">
    <property type="nucleotide sequence ID" value="NZ_MDHN01000006.1"/>
</dbReference>
<organism evidence="5 6">
    <name type="scientific">Alteromonas confluentis</name>
    <dbReference type="NCBI Taxonomy" id="1656094"/>
    <lineage>
        <taxon>Bacteria</taxon>
        <taxon>Pseudomonadati</taxon>
        <taxon>Pseudomonadota</taxon>
        <taxon>Gammaproteobacteria</taxon>
        <taxon>Alteromonadales</taxon>
        <taxon>Alteromonadaceae</taxon>
        <taxon>Alteromonas/Salinimonas group</taxon>
        <taxon>Alteromonas</taxon>
    </lineage>
</organism>
<dbReference type="STRING" id="1656094.BFC18_04155"/>
<evidence type="ECO:0000256" key="1">
    <source>
        <dbReference type="PROSITE-ProRule" id="PRU00339"/>
    </source>
</evidence>
<reference evidence="5 6" key="1">
    <citation type="submission" date="2016-08" db="EMBL/GenBank/DDBJ databases">
        <authorList>
            <person name="Seilhamer J.J."/>
        </authorList>
    </citation>
    <scope>NUCLEOTIDE SEQUENCE [LARGE SCALE GENOMIC DNA]</scope>
    <source>
        <strain evidence="5 6">KCTC 42603</strain>
    </source>
</reference>
<dbReference type="PROSITE" id="PS50234">
    <property type="entry name" value="VWFA"/>
    <property type="match status" value="1"/>
</dbReference>
<evidence type="ECO:0000256" key="3">
    <source>
        <dbReference type="SAM" id="Phobius"/>
    </source>
</evidence>
<dbReference type="SMART" id="SM00327">
    <property type="entry name" value="VWA"/>
    <property type="match status" value="1"/>
</dbReference>
<dbReference type="InterPro" id="IPR050768">
    <property type="entry name" value="UPF0353/GerABKA_families"/>
</dbReference>
<evidence type="ECO:0000256" key="2">
    <source>
        <dbReference type="SAM" id="MobiDB-lite"/>
    </source>
</evidence>
<feature type="transmembrane region" description="Helical" evidence="3">
    <location>
        <begin position="12"/>
        <end position="29"/>
    </location>
</feature>
<proteinExistence type="predicted"/>
<feature type="compositionally biased region" description="Low complexity" evidence="2">
    <location>
        <begin position="505"/>
        <end position="568"/>
    </location>
</feature>
<dbReference type="PANTHER" id="PTHR22550">
    <property type="entry name" value="SPORE GERMINATION PROTEIN"/>
    <property type="match status" value="1"/>
</dbReference>
<dbReference type="Proteomes" id="UP000175691">
    <property type="component" value="Unassembled WGS sequence"/>
</dbReference>
<protein>
    <recommendedName>
        <fullName evidence="4">VWFA domain-containing protein</fullName>
    </recommendedName>
</protein>
<dbReference type="InterPro" id="IPR036465">
    <property type="entry name" value="vWFA_dom_sf"/>
</dbReference>
<dbReference type="Gene3D" id="1.25.40.10">
    <property type="entry name" value="Tetratricopeptide repeat domain"/>
    <property type="match status" value="1"/>
</dbReference>
<dbReference type="Pfam" id="PF13432">
    <property type="entry name" value="TPR_16"/>
    <property type="match status" value="1"/>
</dbReference>
<keyword evidence="1" id="KW-0802">TPR repeat</keyword>
<keyword evidence="3" id="KW-1133">Transmembrane helix</keyword>
<feature type="domain" description="VWFA" evidence="4">
    <location>
        <begin position="96"/>
        <end position="296"/>
    </location>
</feature>
<feature type="repeat" description="TPR" evidence="1">
    <location>
        <begin position="433"/>
        <end position="466"/>
    </location>
</feature>
<accession>A0A1E7ZFG2</accession>
<feature type="compositionally biased region" description="Basic and acidic residues" evidence="2">
    <location>
        <begin position="609"/>
        <end position="625"/>
    </location>
</feature>
<sequence length="654" mass="73720">MNFPLQDFHFLRPEWFIALIPLLVMLLLIKRYRKSQSGWQSVIPPHLYDHLISGKAIAKKQASLSLLGWGWLLAVVALAGPTWERLPQPVFQVQQGNVVLIDMSLSMRATDVTPDRLTRAKYKAIDLINTIDEGEMGLVAYAGDAFTISPLTSDAANITALLPSLSPEIMPVPGSDPYSGIQAAAELLSNAGYQSGNIYWVTDGITLSQTQDLQDLINDLPFTVNVLGIGTEEGAPIRQLDGQLVKDQRGQIVIPKLRGQQLKAIANTSGGTYRKFTADESDIRALTQRQVLRADAEETDEQTNQDGDQWAELGPWLLIVLLPFAAYAFRRGVLIALLLTPMFLSAPQPAFAQSMPTIVNQDQQAASEPEVPATLWYEKPFLNRDQQGLKEYSAENYQTAEDTFQSALWKGSAAYNAGNYEEALKQFSQSDSTEALYNQGNALAQLSELDDAIQRYDEVLARDPAHADAKANKALLEEMKKQQEQQEQQERQDQQQQDDQEKNQDQQNQDGQDQQQNQDQQQSDNQQQDQQQQQNSQQDSSQQEQQNGQQDESEQDNQQQQDQQSNESEQGEPEQEQQQGEQPGDEQEQEGEQQAQQAQAQPAELTDEEKEKMQRLDNLMKRIPDDPAFLLKRKMQLEAQQRRRQGPPSNRSEW</sequence>
<feature type="compositionally biased region" description="Basic and acidic residues" evidence="2">
    <location>
        <begin position="479"/>
        <end position="504"/>
    </location>
</feature>
<comment type="caution">
    <text evidence="5">The sequence shown here is derived from an EMBL/GenBank/DDBJ whole genome shotgun (WGS) entry which is preliminary data.</text>
</comment>
<evidence type="ECO:0000259" key="4">
    <source>
        <dbReference type="PROSITE" id="PS50234"/>
    </source>
</evidence>
<dbReference type="InterPro" id="IPR019734">
    <property type="entry name" value="TPR_rpt"/>
</dbReference>
<name>A0A1E7ZFG2_9ALTE</name>
<keyword evidence="3" id="KW-0812">Transmembrane</keyword>
<gene>
    <name evidence="5" type="ORF">BFC18_04155</name>
</gene>
<keyword evidence="6" id="KW-1185">Reference proteome</keyword>
<feature type="compositionally biased region" description="Low complexity" evidence="2">
    <location>
        <begin position="592"/>
        <end position="604"/>
    </location>
</feature>
<dbReference type="SUPFAM" id="SSF53300">
    <property type="entry name" value="vWA-like"/>
    <property type="match status" value="1"/>
</dbReference>
<dbReference type="SMART" id="SM00028">
    <property type="entry name" value="TPR"/>
    <property type="match status" value="1"/>
</dbReference>
<dbReference type="OrthoDB" id="9807628at2"/>
<dbReference type="Pfam" id="PF13519">
    <property type="entry name" value="VWA_2"/>
    <property type="match status" value="1"/>
</dbReference>
<dbReference type="PANTHER" id="PTHR22550:SF14">
    <property type="entry name" value="VWFA DOMAIN-CONTAINING PROTEIN"/>
    <property type="match status" value="1"/>
</dbReference>
<feature type="region of interest" description="Disordered" evidence="2">
    <location>
        <begin position="479"/>
        <end position="654"/>
    </location>
</feature>
<dbReference type="Gene3D" id="3.40.50.410">
    <property type="entry name" value="von Willebrand factor, type A domain"/>
    <property type="match status" value="1"/>
</dbReference>
<evidence type="ECO:0000313" key="5">
    <source>
        <dbReference type="EMBL" id="OFC72265.1"/>
    </source>
</evidence>
<dbReference type="EMBL" id="MDHN01000006">
    <property type="protein sequence ID" value="OFC72265.1"/>
    <property type="molecule type" value="Genomic_DNA"/>
</dbReference>
<dbReference type="SUPFAM" id="SSF48452">
    <property type="entry name" value="TPR-like"/>
    <property type="match status" value="1"/>
</dbReference>
<dbReference type="InterPro" id="IPR002035">
    <property type="entry name" value="VWF_A"/>
</dbReference>
<evidence type="ECO:0000313" key="6">
    <source>
        <dbReference type="Proteomes" id="UP000175691"/>
    </source>
</evidence>
<dbReference type="InterPro" id="IPR011990">
    <property type="entry name" value="TPR-like_helical_dom_sf"/>
</dbReference>
<feature type="transmembrane region" description="Helical" evidence="3">
    <location>
        <begin position="64"/>
        <end position="83"/>
    </location>
</feature>
<dbReference type="PROSITE" id="PS50005">
    <property type="entry name" value="TPR"/>
    <property type="match status" value="1"/>
</dbReference>
<keyword evidence="3" id="KW-0472">Membrane</keyword>
<dbReference type="AlphaFoldDB" id="A0A1E7ZFG2"/>